<keyword evidence="3" id="KW-0804">Transcription</keyword>
<feature type="domain" description="SIS" evidence="5">
    <location>
        <begin position="128"/>
        <end position="268"/>
    </location>
</feature>
<reference evidence="6 7" key="1">
    <citation type="submission" date="2010-08" db="EMBL/GenBank/DDBJ databases">
        <authorList>
            <person name="Weinstock G."/>
            <person name="Sodergren E."/>
            <person name="Clifton S."/>
            <person name="Fulton L."/>
            <person name="Fulton B."/>
            <person name="Courtney L."/>
            <person name="Fronick C."/>
            <person name="Harrison M."/>
            <person name="Strong C."/>
            <person name="Farmer C."/>
            <person name="Delahaunty K."/>
            <person name="Markovic C."/>
            <person name="Hall O."/>
            <person name="Minx P."/>
            <person name="Tomlinson C."/>
            <person name="Mitreva M."/>
            <person name="Hou S."/>
            <person name="Chen J."/>
            <person name="Wollam A."/>
            <person name="Pepin K.H."/>
            <person name="Johnson M."/>
            <person name="Bhonagiri V."/>
            <person name="Zhang X."/>
            <person name="Suruliraj S."/>
            <person name="Warren W."/>
            <person name="Chinwalla A."/>
            <person name="Mardis E.R."/>
            <person name="Wilson R.K."/>
        </authorList>
    </citation>
    <scope>NUCLEOTIDE SEQUENCE [LARGE SCALE GENOMIC DNA]</scope>
    <source>
        <strain evidence="6 7">F0204</strain>
    </source>
</reference>
<evidence type="ECO:0000256" key="1">
    <source>
        <dbReference type="ARBA" id="ARBA00023015"/>
    </source>
</evidence>
<dbReference type="HOGENOM" id="CLU_055769_0_4_9"/>
<dbReference type="InterPro" id="IPR000281">
    <property type="entry name" value="HTH_RpiR"/>
</dbReference>
<dbReference type="STRING" id="706433.HMPREF9430_00505"/>
<dbReference type="InterPro" id="IPR035472">
    <property type="entry name" value="RpiR-like_SIS"/>
</dbReference>
<dbReference type="InterPro" id="IPR046348">
    <property type="entry name" value="SIS_dom_sf"/>
</dbReference>
<dbReference type="RefSeq" id="WP_006525345.1">
    <property type="nucleotide sequence ID" value="NZ_GL637648.1"/>
</dbReference>
<dbReference type="Gene3D" id="1.10.10.10">
    <property type="entry name" value="Winged helix-like DNA-binding domain superfamily/Winged helix DNA-binding domain"/>
    <property type="match status" value="1"/>
</dbReference>
<dbReference type="Pfam" id="PF01380">
    <property type="entry name" value="SIS"/>
    <property type="match status" value="1"/>
</dbReference>
<dbReference type="eggNOG" id="COG1737">
    <property type="taxonomic scope" value="Bacteria"/>
</dbReference>
<dbReference type="SUPFAM" id="SSF53697">
    <property type="entry name" value="SIS domain"/>
    <property type="match status" value="1"/>
</dbReference>
<dbReference type="InterPro" id="IPR001347">
    <property type="entry name" value="SIS_dom"/>
</dbReference>
<dbReference type="InterPro" id="IPR036388">
    <property type="entry name" value="WH-like_DNA-bd_sf"/>
</dbReference>
<dbReference type="PANTHER" id="PTHR30514:SF1">
    <property type="entry name" value="HTH-TYPE TRANSCRIPTIONAL REGULATOR HEXR-RELATED"/>
    <property type="match status" value="1"/>
</dbReference>
<gene>
    <name evidence="6" type="ORF">HMPREF9430_00505</name>
</gene>
<evidence type="ECO:0000259" key="5">
    <source>
        <dbReference type="PROSITE" id="PS51464"/>
    </source>
</evidence>
<comment type="caution">
    <text evidence="6">The sequence shown here is derived from an EMBL/GenBank/DDBJ whole genome shotgun (WGS) entry which is preliminary data.</text>
</comment>
<organism evidence="6 7">
    <name type="scientific">Solobacterium moorei F0204</name>
    <dbReference type="NCBI Taxonomy" id="706433"/>
    <lineage>
        <taxon>Bacteria</taxon>
        <taxon>Bacillati</taxon>
        <taxon>Bacillota</taxon>
        <taxon>Erysipelotrichia</taxon>
        <taxon>Erysipelotrichales</taxon>
        <taxon>Erysipelotrichaceae</taxon>
        <taxon>Solobacterium</taxon>
    </lineage>
</organism>
<proteinExistence type="predicted"/>
<evidence type="ECO:0000256" key="3">
    <source>
        <dbReference type="ARBA" id="ARBA00023163"/>
    </source>
</evidence>
<dbReference type="PANTHER" id="PTHR30514">
    <property type="entry name" value="GLUCOKINASE"/>
    <property type="match status" value="1"/>
</dbReference>
<protein>
    <submittedName>
        <fullName evidence="6">Transcriptional regulator, RpiR family</fullName>
    </submittedName>
</protein>
<evidence type="ECO:0000313" key="6">
    <source>
        <dbReference type="EMBL" id="EFW24948.1"/>
    </source>
</evidence>
<dbReference type="GO" id="GO:0097367">
    <property type="term" value="F:carbohydrate derivative binding"/>
    <property type="evidence" value="ECO:0007669"/>
    <property type="project" value="InterPro"/>
</dbReference>
<dbReference type="InterPro" id="IPR009057">
    <property type="entry name" value="Homeodomain-like_sf"/>
</dbReference>
<evidence type="ECO:0000259" key="4">
    <source>
        <dbReference type="PROSITE" id="PS51071"/>
    </source>
</evidence>
<dbReference type="Pfam" id="PF01418">
    <property type="entry name" value="HTH_6"/>
    <property type="match status" value="1"/>
</dbReference>
<dbReference type="GO" id="GO:0003700">
    <property type="term" value="F:DNA-binding transcription factor activity"/>
    <property type="evidence" value="ECO:0007669"/>
    <property type="project" value="InterPro"/>
</dbReference>
<name>E7MLU2_9FIRM</name>
<dbReference type="SUPFAM" id="SSF46689">
    <property type="entry name" value="Homeodomain-like"/>
    <property type="match status" value="1"/>
</dbReference>
<evidence type="ECO:0000313" key="7">
    <source>
        <dbReference type="Proteomes" id="UP000004097"/>
    </source>
</evidence>
<dbReference type="AlphaFoldDB" id="E7MLU2"/>
<dbReference type="EMBL" id="AECQ01000007">
    <property type="protein sequence ID" value="EFW24948.1"/>
    <property type="molecule type" value="Genomic_DNA"/>
</dbReference>
<dbReference type="InterPro" id="IPR047640">
    <property type="entry name" value="RpiR-like"/>
</dbReference>
<dbReference type="Gene3D" id="3.40.50.10490">
    <property type="entry name" value="Glucose-6-phosphate isomerase like protein, domain 1"/>
    <property type="match status" value="1"/>
</dbReference>
<dbReference type="GO" id="GO:1901135">
    <property type="term" value="P:carbohydrate derivative metabolic process"/>
    <property type="evidence" value="ECO:0007669"/>
    <property type="project" value="InterPro"/>
</dbReference>
<dbReference type="PROSITE" id="PS51071">
    <property type="entry name" value="HTH_RPIR"/>
    <property type="match status" value="1"/>
</dbReference>
<sequence length="288" mass="32583">MERHNIFLEMSQLRDLSPSERQVVDFVLQHPEQALELSIVALGANTFTSASTVSRVCSKLSVNGFSDFKQRLYADIQNYQEYVYINTNRIPIDCSDSLQDTMEKVIQNCTRALIDVKMLNSVDKFEKAVEWLQESKTITLYGSGVSNLICHDALMKGIRMGLPICSYTYYSEMSMHARQTGPQDLAIIVSYTGLTVEMEKIARILHYNKCKIIAITSNAANEIANLSDINFQVGNTESYYRIGGIESRTSMQCVLDIIFAGYYNKTEKAKDVSKKTFVNDTFSAKWEG</sequence>
<keyword evidence="1" id="KW-0805">Transcription regulation</keyword>
<dbReference type="CDD" id="cd05013">
    <property type="entry name" value="SIS_RpiR"/>
    <property type="match status" value="1"/>
</dbReference>
<dbReference type="GO" id="GO:0003677">
    <property type="term" value="F:DNA binding"/>
    <property type="evidence" value="ECO:0007669"/>
    <property type="project" value="UniProtKB-KW"/>
</dbReference>
<evidence type="ECO:0000256" key="2">
    <source>
        <dbReference type="ARBA" id="ARBA00023125"/>
    </source>
</evidence>
<keyword evidence="2" id="KW-0238">DNA-binding</keyword>
<dbReference type="Proteomes" id="UP000004097">
    <property type="component" value="Unassembled WGS sequence"/>
</dbReference>
<dbReference type="OrthoDB" id="63027at2"/>
<keyword evidence="7" id="KW-1185">Reference proteome</keyword>
<dbReference type="PROSITE" id="PS51464">
    <property type="entry name" value="SIS"/>
    <property type="match status" value="1"/>
</dbReference>
<feature type="domain" description="HTH rpiR-type" evidence="4">
    <location>
        <begin position="3"/>
        <end position="79"/>
    </location>
</feature>
<accession>E7MLU2</accession>